<dbReference type="GO" id="GO:0016020">
    <property type="term" value="C:membrane"/>
    <property type="evidence" value="ECO:0007669"/>
    <property type="project" value="UniProtKB-SubCell"/>
</dbReference>
<evidence type="ECO:0000313" key="9">
    <source>
        <dbReference type="EMBL" id="KAF2147766.1"/>
    </source>
</evidence>
<feature type="transmembrane region" description="Helical" evidence="7">
    <location>
        <begin position="96"/>
        <end position="117"/>
    </location>
</feature>
<dbReference type="InterPro" id="IPR052337">
    <property type="entry name" value="SAT4-like"/>
</dbReference>
<evidence type="ECO:0000256" key="4">
    <source>
        <dbReference type="ARBA" id="ARBA00023136"/>
    </source>
</evidence>
<evidence type="ECO:0000256" key="5">
    <source>
        <dbReference type="ARBA" id="ARBA00038359"/>
    </source>
</evidence>
<proteinExistence type="inferred from homology"/>
<feature type="transmembrane region" description="Helical" evidence="7">
    <location>
        <begin position="12"/>
        <end position="32"/>
    </location>
</feature>
<feature type="region of interest" description="Disordered" evidence="6">
    <location>
        <begin position="304"/>
        <end position="324"/>
    </location>
</feature>
<dbReference type="AlphaFoldDB" id="A0A9P4IQD5"/>
<evidence type="ECO:0000313" key="10">
    <source>
        <dbReference type="Proteomes" id="UP000799439"/>
    </source>
</evidence>
<dbReference type="OrthoDB" id="5391602at2759"/>
<keyword evidence="10" id="KW-1185">Reference proteome</keyword>
<comment type="caution">
    <text evidence="9">The sequence shown here is derived from an EMBL/GenBank/DDBJ whole genome shotgun (WGS) entry which is preliminary data.</text>
</comment>
<comment type="subcellular location">
    <subcellularLocation>
        <location evidence="1">Membrane</location>
        <topology evidence="1">Multi-pass membrane protein</topology>
    </subcellularLocation>
</comment>
<accession>A0A9P4IQD5</accession>
<feature type="transmembrane region" description="Helical" evidence="7">
    <location>
        <begin position="44"/>
        <end position="64"/>
    </location>
</feature>
<dbReference type="PANTHER" id="PTHR33048">
    <property type="entry name" value="PTH11-LIKE INTEGRAL MEMBRANE PROTEIN (AFU_ORTHOLOGUE AFUA_5G11245)"/>
    <property type="match status" value="1"/>
</dbReference>
<name>A0A9P4IQD5_9PEZI</name>
<protein>
    <recommendedName>
        <fullName evidence="8">Rhodopsin domain-containing protein</fullName>
    </recommendedName>
</protein>
<feature type="transmembrane region" description="Helical" evidence="7">
    <location>
        <begin position="129"/>
        <end position="150"/>
    </location>
</feature>
<evidence type="ECO:0000259" key="8">
    <source>
        <dbReference type="Pfam" id="PF20684"/>
    </source>
</evidence>
<organism evidence="9 10">
    <name type="scientific">Myriangium duriaei CBS 260.36</name>
    <dbReference type="NCBI Taxonomy" id="1168546"/>
    <lineage>
        <taxon>Eukaryota</taxon>
        <taxon>Fungi</taxon>
        <taxon>Dikarya</taxon>
        <taxon>Ascomycota</taxon>
        <taxon>Pezizomycotina</taxon>
        <taxon>Dothideomycetes</taxon>
        <taxon>Dothideomycetidae</taxon>
        <taxon>Myriangiales</taxon>
        <taxon>Myriangiaceae</taxon>
        <taxon>Myriangium</taxon>
    </lineage>
</organism>
<evidence type="ECO:0000256" key="6">
    <source>
        <dbReference type="SAM" id="MobiDB-lite"/>
    </source>
</evidence>
<evidence type="ECO:0000256" key="7">
    <source>
        <dbReference type="SAM" id="Phobius"/>
    </source>
</evidence>
<dbReference type="InterPro" id="IPR049326">
    <property type="entry name" value="Rhodopsin_dom_fungi"/>
</dbReference>
<feature type="domain" description="Rhodopsin" evidence="8">
    <location>
        <begin position="28"/>
        <end position="278"/>
    </location>
</feature>
<feature type="transmembrane region" description="Helical" evidence="7">
    <location>
        <begin position="177"/>
        <end position="199"/>
    </location>
</feature>
<dbReference type="PANTHER" id="PTHR33048:SF47">
    <property type="entry name" value="INTEGRAL MEMBRANE PROTEIN-RELATED"/>
    <property type="match status" value="1"/>
</dbReference>
<dbReference type="Pfam" id="PF20684">
    <property type="entry name" value="Fung_rhodopsin"/>
    <property type="match status" value="1"/>
</dbReference>
<evidence type="ECO:0000256" key="3">
    <source>
        <dbReference type="ARBA" id="ARBA00022989"/>
    </source>
</evidence>
<keyword evidence="3 7" id="KW-1133">Transmembrane helix</keyword>
<comment type="similarity">
    <text evidence="5">Belongs to the SAT4 family.</text>
</comment>
<keyword evidence="2 7" id="KW-0812">Transmembrane</keyword>
<feature type="transmembrane region" description="Helical" evidence="7">
    <location>
        <begin position="211"/>
        <end position="229"/>
    </location>
</feature>
<sequence>MSNTTSLRGQILGVAISLMVLPIPFVVLRFMARRLKRFGFGIDDSLLIVALLFNTASCITMIVGSTAGNLGSHDEFSPQGMPIVTHKHTVAFKCQYALQIMAYIGDGLTKLSILFLYRRLFPNPAYNIANTIWCIVIGAWAIAFIFGTVFQCTPINTVWLSPFAEATPGKCADTMPFYAAGAITDLITDVLVLALPIPMVWRLQLPTRKKIGVTCIFLLGAFVVAVGVVRVKTFYITIDELAKVPDIPYLGTKTFYWTTAETATGIICACLPTLPPLFDASLKGSFPKMFPKVFDSCKSLFSKHSGTDSSMHSRPSYKQSNDDMNSLISLPRQRADEPWEMSNTRSSHFQAQALPALPRLPDLNVAHGAIGVRQDLSVKTTYLHDNGKIEV</sequence>
<dbReference type="EMBL" id="ML996095">
    <property type="protein sequence ID" value="KAF2147766.1"/>
    <property type="molecule type" value="Genomic_DNA"/>
</dbReference>
<dbReference type="Proteomes" id="UP000799439">
    <property type="component" value="Unassembled WGS sequence"/>
</dbReference>
<keyword evidence="4 7" id="KW-0472">Membrane</keyword>
<evidence type="ECO:0000256" key="2">
    <source>
        <dbReference type="ARBA" id="ARBA00022692"/>
    </source>
</evidence>
<reference evidence="9" key="1">
    <citation type="journal article" date="2020" name="Stud. Mycol.">
        <title>101 Dothideomycetes genomes: a test case for predicting lifestyles and emergence of pathogens.</title>
        <authorList>
            <person name="Haridas S."/>
            <person name="Albert R."/>
            <person name="Binder M."/>
            <person name="Bloem J."/>
            <person name="Labutti K."/>
            <person name="Salamov A."/>
            <person name="Andreopoulos B."/>
            <person name="Baker S."/>
            <person name="Barry K."/>
            <person name="Bills G."/>
            <person name="Bluhm B."/>
            <person name="Cannon C."/>
            <person name="Castanera R."/>
            <person name="Culley D."/>
            <person name="Daum C."/>
            <person name="Ezra D."/>
            <person name="Gonzalez J."/>
            <person name="Henrissat B."/>
            <person name="Kuo A."/>
            <person name="Liang C."/>
            <person name="Lipzen A."/>
            <person name="Lutzoni F."/>
            <person name="Magnuson J."/>
            <person name="Mondo S."/>
            <person name="Nolan M."/>
            <person name="Ohm R."/>
            <person name="Pangilinan J."/>
            <person name="Park H.-J."/>
            <person name="Ramirez L."/>
            <person name="Alfaro M."/>
            <person name="Sun H."/>
            <person name="Tritt A."/>
            <person name="Yoshinaga Y."/>
            <person name="Zwiers L.-H."/>
            <person name="Turgeon B."/>
            <person name="Goodwin S."/>
            <person name="Spatafora J."/>
            <person name="Crous P."/>
            <person name="Grigoriev I."/>
        </authorList>
    </citation>
    <scope>NUCLEOTIDE SEQUENCE</scope>
    <source>
        <strain evidence="9">CBS 260.36</strain>
    </source>
</reference>
<evidence type="ECO:0000256" key="1">
    <source>
        <dbReference type="ARBA" id="ARBA00004141"/>
    </source>
</evidence>
<gene>
    <name evidence="9" type="ORF">K461DRAFT_325195</name>
</gene>